<keyword evidence="1" id="KW-0328">Glycosyltransferase</keyword>
<evidence type="ECO:0000256" key="1">
    <source>
        <dbReference type="ARBA" id="ARBA00022676"/>
    </source>
</evidence>
<organism evidence="5 6">
    <name type="scientific">Polaribacter haliotis</name>
    <dbReference type="NCBI Taxonomy" id="1888915"/>
    <lineage>
        <taxon>Bacteria</taxon>
        <taxon>Pseudomonadati</taxon>
        <taxon>Bacteroidota</taxon>
        <taxon>Flavobacteriia</taxon>
        <taxon>Flavobacteriales</taxon>
        <taxon>Flavobacteriaceae</taxon>
    </lineage>
</organism>
<keyword evidence="3" id="KW-0472">Membrane</keyword>
<evidence type="ECO:0000313" key="5">
    <source>
        <dbReference type="EMBL" id="QOD60470.1"/>
    </source>
</evidence>
<evidence type="ECO:0000256" key="2">
    <source>
        <dbReference type="ARBA" id="ARBA00022679"/>
    </source>
</evidence>
<dbReference type="Proteomes" id="UP000516764">
    <property type="component" value="Chromosome"/>
</dbReference>
<protein>
    <submittedName>
        <fullName evidence="5">Glycosyltransferase</fullName>
    </submittedName>
</protein>
<dbReference type="EMBL" id="CP061813">
    <property type="protein sequence ID" value="QOD60470.1"/>
    <property type="molecule type" value="Genomic_DNA"/>
</dbReference>
<name>A0A7L8AEP4_9FLAO</name>
<evidence type="ECO:0000313" key="6">
    <source>
        <dbReference type="Proteomes" id="UP000516764"/>
    </source>
</evidence>
<dbReference type="AlphaFoldDB" id="A0A7L8AEP4"/>
<proteinExistence type="predicted"/>
<dbReference type="Gene3D" id="3.40.50.2000">
    <property type="entry name" value="Glycogen Phosphorylase B"/>
    <property type="match status" value="2"/>
</dbReference>
<dbReference type="RefSeq" id="WP_088354477.1">
    <property type="nucleotide sequence ID" value="NZ_CP061813.1"/>
</dbReference>
<gene>
    <name evidence="5" type="ORF">H9I45_14155</name>
</gene>
<keyword evidence="3" id="KW-1133">Transmembrane helix</keyword>
<dbReference type="KEGG" id="phal:H9I45_14155"/>
<keyword evidence="2 5" id="KW-0808">Transferase</keyword>
<sequence length="361" mass="42330">MRKIIVSVTNDLTTDQRVEKVCNSLHRNGYDIYLVGRFLKNSKKIERNYSIKRFKLLFNSGVLFYAEYNIRLFFFLLFKKKDILLCNDVDTLLPNYIISKIQLKKLVFDSHELFSEIPELANRSKVKRIWLSIENWTIPKLKNNYTVCNSIANYYKNKYNVQFETILNVPNKKIVEKGVFPFKTSQKKIILYQGALNIGRGLELMIETMEYLENHLLVIIGNGDIYEDLKEKTATLKLNEKVFFLGRKNPEDLKKLTPLADLGFSLEEDLGLNYRFALPNKIFDYIQAEVPVIVSNLPEMKKIATEHKIGEIIEKREPKSLANQIKRILEKDYSNQLKEAKKTLIWENQEEKLLAIFKNAK</sequence>
<dbReference type="PANTHER" id="PTHR12526">
    <property type="entry name" value="GLYCOSYLTRANSFERASE"/>
    <property type="match status" value="1"/>
</dbReference>
<dbReference type="GO" id="GO:0016757">
    <property type="term" value="F:glycosyltransferase activity"/>
    <property type="evidence" value="ECO:0007669"/>
    <property type="project" value="UniProtKB-KW"/>
</dbReference>
<feature type="domain" description="Glycosyl transferase family 1" evidence="4">
    <location>
        <begin position="184"/>
        <end position="341"/>
    </location>
</feature>
<dbReference type="InterPro" id="IPR001296">
    <property type="entry name" value="Glyco_trans_1"/>
</dbReference>
<feature type="transmembrane region" description="Helical" evidence="3">
    <location>
        <begin position="56"/>
        <end position="78"/>
    </location>
</feature>
<dbReference type="PANTHER" id="PTHR12526:SF629">
    <property type="entry name" value="TEICHURONIC ACID BIOSYNTHESIS GLYCOSYLTRANSFERASE TUAH-RELATED"/>
    <property type="match status" value="1"/>
</dbReference>
<dbReference type="SUPFAM" id="SSF53756">
    <property type="entry name" value="UDP-Glycosyltransferase/glycogen phosphorylase"/>
    <property type="match status" value="1"/>
</dbReference>
<evidence type="ECO:0000256" key="3">
    <source>
        <dbReference type="SAM" id="Phobius"/>
    </source>
</evidence>
<keyword evidence="6" id="KW-1185">Reference proteome</keyword>
<evidence type="ECO:0000259" key="4">
    <source>
        <dbReference type="Pfam" id="PF00534"/>
    </source>
</evidence>
<dbReference type="OrthoDB" id="9813214at2"/>
<keyword evidence="3" id="KW-0812">Transmembrane</keyword>
<accession>A0A7L8AEP4</accession>
<reference evidence="5 6" key="1">
    <citation type="journal article" date="2016" name="Int. J. Syst. Evol. Microbiol.">
        <title>Polaribacter haliotis sp. nov., isolated from the gut of abalone Haliotis discus hannai.</title>
        <authorList>
            <person name="Kim Y.O."/>
            <person name="Park I.S."/>
            <person name="Park S."/>
            <person name="Nam B.H."/>
            <person name="Park J.M."/>
            <person name="Kim D.G."/>
            <person name="Yoon J.H."/>
        </authorList>
    </citation>
    <scope>NUCLEOTIDE SEQUENCE [LARGE SCALE GENOMIC DNA]</scope>
    <source>
        <strain evidence="5 6">KCTC 52418</strain>
    </source>
</reference>
<dbReference type="Pfam" id="PF00534">
    <property type="entry name" value="Glycos_transf_1"/>
    <property type="match status" value="1"/>
</dbReference>